<evidence type="ECO:0000259" key="2">
    <source>
        <dbReference type="Pfam" id="PF13472"/>
    </source>
</evidence>
<keyword evidence="1" id="KW-0732">Signal</keyword>
<feature type="chain" id="PRO_5045613131" evidence="1">
    <location>
        <begin position="25"/>
        <end position="297"/>
    </location>
</feature>
<comment type="caution">
    <text evidence="3">The sequence shown here is derived from an EMBL/GenBank/DDBJ whole genome shotgun (WGS) entry which is preliminary data.</text>
</comment>
<keyword evidence="3" id="KW-0378">Hydrolase</keyword>
<dbReference type="Proteomes" id="UP001595696">
    <property type="component" value="Unassembled WGS sequence"/>
</dbReference>
<dbReference type="RefSeq" id="WP_378610767.1">
    <property type="nucleotide sequence ID" value="NZ_JBHSAX010000003.1"/>
</dbReference>
<dbReference type="EC" id="3.1.-.-" evidence="3"/>
<feature type="signal peptide" evidence="1">
    <location>
        <begin position="1"/>
        <end position="24"/>
    </location>
</feature>
<sequence>MWRATLAAFAGTLLTCATAPLVTAQPPEYQEYVSLGDSWSAGATLNPALLNAEFVPLGCLQRTQNFARQVAEALNVPTFRDAACAGATTEDMTVDQPLGKDQYPSYNEPQFDRLTPDTDLVTILIGGNDVGLAATVRTCITPNPALSPCVSRFVVNGVDQMTQRIEAAEPKIAATIRGIAERSPNARIVMLNYLDGVAVGDPCYPIIPISPTDVNWLAEKLSQLNTMLAAVARQTGVEFANTYAGSVGHDACRAPGVRWVEGLIPVTADPPGPALPFHPNQLGVDHQASTVLATLGG</sequence>
<organism evidence="3 4">
    <name type="scientific">Nocardia jiangsuensis</name>
    <dbReference type="NCBI Taxonomy" id="1691563"/>
    <lineage>
        <taxon>Bacteria</taxon>
        <taxon>Bacillati</taxon>
        <taxon>Actinomycetota</taxon>
        <taxon>Actinomycetes</taxon>
        <taxon>Mycobacteriales</taxon>
        <taxon>Nocardiaceae</taxon>
        <taxon>Nocardia</taxon>
    </lineage>
</organism>
<keyword evidence="4" id="KW-1185">Reference proteome</keyword>
<proteinExistence type="predicted"/>
<evidence type="ECO:0000313" key="3">
    <source>
        <dbReference type="EMBL" id="MFC3961004.1"/>
    </source>
</evidence>
<dbReference type="CDD" id="cd01823">
    <property type="entry name" value="SEST_like"/>
    <property type="match status" value="1"/>
</dbReference>
<reference evidence="4" key="1">
    <citation type="journal article" date="2019" name="Int. J. Syst. Evol. Microbiol.">
        <title>The Global Catalogue of Microorganisms (GCM) 10K type strain sequencing project: providing services to taxonomists for standard genome sequencing and annotation.</title>
        <authorList>
            <consortium name="The Broad Institute Genomics Platform"/>
            <consortium name="The Broad Institute Genome Sequencing Center for Infectious Disease"/>
            <person name="Wu L."/>
            <person name="Ma J."/>
        </authorList>
    </citation>
    <scope>NUCLEOTIDE SEQUENCE [LARGE SCALE GENOMIC DNA]</scope>
    <source>
        <strain evidence="4">CGMCC 4.7330</strain>
    </source>
</reference>
<protein>
    <submittedName>
        <fullName evidence="3">SGNH/GDSL hydrolase family protein</fullName>
        <ecNumber evidence="3">3.1.-.-</ecNumber>
    </submittedName>
</protein>
<gene>
    <name evidence="3" type="ORF">ACFO0B_03265</name>
</gene>
<dbReference type="SUPFAM" id="SSF52266">
    <property type="entry name" value="SGNH hydrolase"/>
    <property type="match status" value="1"/>
</dbReference>
<dbReference type="Pfam" id="PF13472">
    <property type="entry name" value="Lipase_GDSL_2"/>
    <property type="match status" value="1"/>
</dbReference>
<dbReference type="InterPro" id="IPR036514">
    <property type="entry name" value="SGNH_hydro_sf"/>
</dbReference>
<dbReference type="InterPro" id="IPR013830">
    <property type="entry name" value="SGNH_hydro"/>
</dbReference>
<accession>A0ABV8DMG1</accession>
<dbReference type="GO" id="GO:0016787">
    <property type="term" value="F:hydrolase activity"/>
    <property type="evidence" value="ECO:0007669"/>
    <property type="project" value="UniProtKB-KW"/>
</dbReference>
<evidence type="ECO:0000256" key="1">
    <source>
        <dbReference type="SAM" id="SignalP"/>
    </source>
</evidence>
<name>A0ABV8DMG1_9NOCA</name>
<dbReference type="EMBL" id="JBHSAX010000003">
    <property type="protein sequence ID" value="MFC3961004.1"/>
    <property type="molecule type" value="Genomic_DNA"/>
</dbReference>
<dbReference type="Gene3D" id="3.40.50.1110">
    <property type="entry name" value="SGNH hydrolase"/>
    <property type="match status" value="1"/>
</dbReference>
<evidence type="ECO:0000313" key="4">
    <source>
        <dbReference type="Proteomes" id="UP001595696"/>
    </source>
</evidence>
<dbReference type="PANTHER" id="PTHR37981">
    <property type="entry name" value="LIPASE 2"/>
    <property type="match status" value="1"/>
</dbReference>
<dbReference type="InterPro" id="IPR037460">
    <property type="entry name" value="SEST-like"/>
</dbReference>
<dbReference type="PANTHER" id="PTHR37981:SF1">
    <property type="entry name" value="SGNH HYDROLASE-TYPE ESTERASE DOMAIN-CONTAINING PROTEIN"/>
    <property type="match status" value="1"/>
</dbReference>
<feature type="domain" description="SGNH hydrolase-type esterase" evidence="2">
    <location>
        <begin position="35"/>
        <end position="283"/>
    </location>
</feature>